<comment type="cofactor">
    <cofactor evidence="14">
        <name>[4Fe-4S] cluster</name>
        <dbReference type="ChEBI" id="CHEBI:49883"/>
    </cofactor>
    <text evidence="14">Binds 1 [4Fe-4S] cluster.</text>
</comment>
<keyword evidence="6 14" id="KW-0378">Hydrolase</keyword>
<keyword evidence="5 14" id="KW-0227">DNA damage</keyword>
<dbReference type="InterPro" id="IPR011604">
    <property type="entry name" value="PDDEXK-like_dom_sf"/>
</dbReference>
<evidence type="ECO:0000256" key="9">
    <source>
        <dbReference type="ARBA" id="ARBA00022840"/>
    </source>
</evidence>
<dbReference type="InterPro" id="IPR014017">
    <property type="entry name" value="DNA_helicase_UvrD-like_C"/>
</dbReference>
<feature type="binding site" evidence="14">
    <location>
        <position position="812"/>
    </location>
    <ligand>
        <name>[4Fe-4S] cluster</name>
        <dbReference type="ChEBI" id="CHEBI:49883"/>
    </ligand>
</feature>
<evidence type="ECO:0000256" key="7">
    <source>
        <dbReference type="ARBA" id="ARBA00022806"/>
    </source>
</evidence>
<dbReference type="EC" id="3.1.-.-" evidence="14"/>
<dbReference type="Pfam" id="PF12705">
    <property type="entry name" value="PDDEXK_1"/>
    <property type="match status" value="1"/>
</dbReference>
<dbReference type="PANTHER" id="PTHR30591:SF1">
    <property type="entry name" value="RECBCD ENZYME SUBUNIT RECC"/>
    <property type="match status" value="1"/>
</dbReference>
<feature type="domain" description="UvrD-like helicase C-terminal" evidence="15">
    <location>
        <begin position="294"/>
        <end position="595"/>
    </location>
</feature>
<dbReference type="NCBIfam" id="TIGR02773">
    <property type="entry name" value="addB_Gpos"/>
    <property type="match status" value="1"/>
</dbReference>
<gene>
    <name evidence="14 16" type="primary">addB</name>
    <name evidence="16" type="ORF">ICC18_03000</name>
</gene>
<proteinExistence type="inferred from homology"/>
<dbReference type="GO" id="GO:0005524">
    <property type="term" value="F:ATP binding"/>
    <property type="evidence" value="ECO:0007669"/>
    <property type="project" value="UniProtKB-UniRule"/>
</dbReference>
<keyword evidence="7 14" id="KW-0347">Helicase</keyword>
<evidence type="ECO:0000256" key="2">
    <source>
        <dbReference type="ARBA" id="ARBA00022722"/>
    </source>
</evidence>
<keyword evidence="12 14" id="KW-0238">DNA-binding</keyword>
<accession>A0A926QI87</accession>
<dbReference type="EMBL" id="JACVVD010000001">
    <property type="protein sequence ID" value="MBD0379092.1"/>
    <property type="molecule type" value="Genomic_DNA"/>
</dbReference>
<reference evidence="16" key="1">
    <citation type="submission" date="2020-09" db="EMBL/GenBank/DDBJ databases">
        <title>Draft Genome Sequence of Paenibacillus sp. WST5.</title>
        <authorList>
            <person name="Bao Z."/>
        </authorList>
    </citation>
    <scope>NUCLEOTIDE SEQUENCE</scope>
    <source>
        <strain evidence="16">WST5</strain>
    </source>
</reference>
<dbReference type="GO" id="GO:0003690">
    <property type="term" value="F:double-stranded DNA binding"/>
    <property type="evidence" value="ECO:0007669"/>
    <property type="project" value="UniProtKB-UniRule"/>
</dbReference>
<comment type="function">
    <text evidence="14">The heterodimer acts as both an ATP-dependent DNA helicase and an ATP-dependent, dual-direction single-stranded exonuclease. Recognizes the chi site generating a DNA molecule suitable for the initiation of homologous recombination. The AddB subunit has 5' -&gt; 3' nuclease activity but not helicase activity.</text>
</comment>
<keyword evidence="2 14" id="KW-0540">Nuclease</keyword>
<dbReference type="GO" id="GO:0051539">
    <property type="term" value="F:4 iron, 4 sulfur cluster binding"/>
    <property type="evidence" value="ECO:0007669"/>
    <property type="project" value="UniProtKB-KW"/>
</dbReference>
<dbReference type="GO" id="GO:0000724">
    <property type="term" value="P:double-strand break repair via homologous recombination"/>
    <property type="evidence" value="ECO:0007669"/>
    <property type="project" value="UniProtKB-UniRule"/>
</dbReference>
<keyword evidence="3 14" id="KW-0479">Metal-binding</keyword>
<dbReference type="Gene3D" id="6.10.140.1030">
    <property type="match status" value="1"/>
</dbReference>
<name>A0A926QI87_9BACL</name>
<keyword evidence="9 14" id="KW-0067">ATP-binding</keyword>
<comment type="miscellaneous">
    <text evidence="14">Despite having conserved helicase domains, this subunit does not have helicase activity.</text>
</comment>
<comment type="caution">
    <text evidence="16">The sequence shown here is derived from an EMBL/GenBank/DDBJ whole genome shotgun (WGS) entry which is preliminary data.</text>
</comment>
<comment type="subunit">
    <text evidence="14">Heterodimer of AddA and AddB.</text>
</comment>
<evidence type="ECO:0000256" key="4">
    <source>
        <dbReference type="ARBA" id="ARBA00022741"/>
    </source>
</evidence>
<evidence type="ECO:0000256" key="6">
    <source>
        <dbReference type="ARBA" id="ARBA00022801"/>
    </source>
</evidence>
<evidence type="ECO:0000256" key="1">
    <source>
        <dbReference type="ARBA" id="ARBA00022485"/>
    </source>
</evidence>
<dbReference type="Proteomes" id="UP000650466">
    <property type="component" value="Unassembled WGS sequence"/>
</dbReference>
<dbReference type="GO" id="GO:0008409">
    <property type="term" value="F:5'-3' exonuclease activity"/>
    <property type="evidence" value="ECO:0007669"/>
    <property type="project" value="UniProtKB-UniRule"/>
</dbReference>
<keyword evidence="4 14" id="KW-0547">Nucleotide-binding</keyword>
<keyword evidence="1 14" id="KW-0004">4Fe-4S</keyword>
<dbReference type="Gene3D" id="3.90.320.10">
    <property type="match status" value="1"/>
</dbReference>
<evidence type="ECO:0000313" key="17">
    <source>
        <dbReference type="Proteomes" id="UP000650466"/>
    </source>
</evidence>
<keyword evidence="13 14" id="KW-0234">DNA repair</keyword>
<dbReference type="AlphaFoldDB" id="A0A926QI87"/>
<keyword evidence="11 14" id="KW-0411">Iron-sulfur</keyword>
<dbReference type="SUPFAM" id="SSF52540">
    <property type="entry name" value="P-loop containing nucleoside triphosphate hydrolases"/>
    <property type="match status" value="1"/>
</dbReference>
<dbReference type="GO" id="GO:0004386">
    <property type="term" value="F:helicase activity"/>
    <property type="evidence" value="ECO:0007669"/>
    <property type="project" value="UniProtKB-KW"/>
</dbReference>
<organism evidence="16 17">
    <name type="scientific">Paenibacillus sedimenti</name>
    <dbReference type="NCBI Taxonomy" id="2770274"/>
    <lineage>
        <taxon>Bacteria</taxon>
        <taxon>Bacillati</taxon>
        <taxon>Bacillota</taxon>
        <taxon>Bacilli</taxon>
        <taxon>Bacillales</taxon>
        <taxon>Paenibacillaceae</taxon>
        <taxon>Paenibacillus</taxon>
    </lineage>
</organism>
<comment type="similarity">
    <text evidence="14">Belongs to the helicase family. AddB/RexB type 1 subfamily.</text>
</comment>
<keyword evidence="17" id="KW-1185">Reference proteome</keyword>
<dbReference type="RefSeq" id="WP_188172878.1">
    <property type="nucleotide sequence ID" value="NZ_JACVVD010000001.1"/>
</dbReference>
<dbReference type="InterPro" id="IPR014140">
    <property type="entry name" value="DNA_helicase_suAddB"/>
</dbReference>
<dbReference type="HAMAP" id="MF_01452">
    <property type="entry name" value="AddB_type1"/>
    <property type="match status" value="1"/>
</dbReference>
<evidence type="ECO:0000313" key="16">
    <source>
        <dbReference type="EMBL" id="MBD0379092.1"/>
    </source>
</evidence>
<dbReference type="PROSITE" id="PS51217">
    <property type="entry name" value="UVRD_HELICASE_CTER"/>
    <property type="match status" value="1"/>
</dbReference>
<evidence type="ECO:0000259" key="15">
    <source>
        <dbReference type="PROSITE" id="PS51217"/>
    </source>
</evidence>
<evidence type="ECO:0000256" key="5">
    <source>
        <dbReference type="ARBA" id="ARBA00022763"/>
    </source>
</evidence>
<dbReference type="Gene3D" id="3.40.50.300">
    <property type="entry name" value="P-loop containing nucleotide triphosphate hydrolases"/>
    <property type="match status" value="4"/>
</dbReference>
<evidence type="ECO:0000256" key="8">
    <source>
        <dbReference type="ARBA" id="ARBA00022839"/>
    </source>
</evidence>
<dbReference type="Pfam" id="PF21445">
    <property type="entry name" value="ADDB_N"/>
    <property type="match status" value="1"/>
</dbReference>
<dbReference type="InterPro" id="IPR038726">
    <property type="entry name" value="PDDEXK_AddAB-type"/>
</dbReference>
<evidence type="ECO:0000256" key="13">
    <source>
        <dbReference type="ARBA" id="ARBA00023204"/>
    </source>
</evidence>
<evidence type="ECO:0000256" key="3">
    <source>
        <dbReference type="ARBA" id="ARBA00022723"/>
    </source>
</evidence>
<feature type="binding site" evidence="14">
    <location>
        <position position="1134"/>
    </location>
    <ligand>
        <name>[4Fe-4S] cluster</name>
        <dbReference type="ChEBI" id="CHEBI:49883"/>
    </ligand>
</feature>
<evidence type="ECO:0000256" key="11">
    <source>
        <dbReference type="ARBA" id="ARBA00023014"/>
    </source>
</evidence>
<dbReference type="InterPro" id="IPR049035">
    <property type="entry name" value="ADDB_N"/>
</dbReference>
<evidence type="ECO:0000256" key="10">
    <source>
        <dbReference type="ARBA" id="ARBA00023004"/>
    </source>
</evidence>
<dbReference type="GO" id="GO:0046872">
    <property type="term" value="F:metal ion binding"/>
    <property type="evidence" value="ECO:0007669"/>
    <property type="project" value="UniProtKB-KW"/>
</dbReference>
<sequence length="1176" mass="133163">MTIRFVIGRAGSGKSERCLEEMKQRLSVEPEGDPLILLVPEQATFQAEHALVSDPRLGGMIRAQVLSFHRLAWRVMQEEGGTARLPIDDTGKKLLLTSILHKNKDQLRLFGHSAEQMGFVDRLNQLFTELKRYCVSAEQLDEHESKRITSIGESGLLREKMHDISLVYREFESVLSRQYLDGEDYLTLLAEQIPNSAYLRSATLWIDGFHGFTPQEFAVLGGLFSHCKDVTITLCLDRPFESGDTPDELDLFHPTAMTMVRLQEMIGQLGLNAAEVLLLEPECSPRFQDSPALGYLEKVFDRRIGGGTHRYQPTDGEQVSDQLVIREAVHRRAEVEGAVRDMLQLVREEGVRWREIAIMVRNMEGYQDLLKAVLTDYEIPYFFDQKRTVLHHPLVEFIRSALEVVQHNWHYDAVFRCVKTDLLLPMDASSGRHLMDKLENYVLAFGIHGYRWTDGKPWTYKYRANLEQADERANEDTAALEQLNAGKEWIVRPLMAFSKRLNRANSVQDQVQALYDLLVDVQAPDKLEAWSQAVLQEGKPEKAREHGQMWNSVMDMLDQLVETMGDNELSQELFTRLIETGMESMKLGLVPPSMDQLLIGSMDRTRSSGIRYAYILGVNDGVIPAQMDEKGVLTEAEREALTESGLPMADGSRRKLLDEQFIIYTSLTVPGKRLWMSYPLADEEGKSLLPSELIKQIRHLFPGTGQPLLLAEPAGDTPEIDQAAYIAHPSQAISYLAVRMKHWMLGGRMADLWWETYNWYANQPKWQMKLQALALALQYTNKESGLSAATSQRLYGQHLRASVSRMEKYVACPFSHFLSHGLRLQERRVYRLDAPDIGQLFHAALNQFVQKLQQDQLDWGSLSAEACLERSAQVVDELAPRLQGEILLSSSRYAYIARKLKQVVGRAAIVLGEHAKRGQFQPLGLEIDFGPGKELPPLTFQLDNGCTMEIIGRIDRVDRADGEQGVLLRVIDYKSSQTSLQLSEVYYGLSLQMLTYLDVIITHAEQWLGIPAKPAGVLYFHVHNPMLQQKNALDPAEVEKELRKRYKMKGLITADAGVAGLMDDQLVHAAGHSQLIPVALKKDGSFYSSSSVATDAQWDTLRKYVRKQVKQIGTGITNGHVDIAPYRLGKKTACLHCSYKSVCQFDPLFEGNEVQVWKQRGKDQLWSELEQSAATT</sequence>
<protein>
    <recommendedName>
        <fullName evidence="14">ATP-dependent helicase/deoxyribonuclease subunit B</fullName>
        <ecNumber evidence="14">3.1.-.-</ecNumber>
    </recommendedName>
    <alternativeName>
        <fullName evidence="14">ATP-dependent helicase/nuclease subunit AddB</fullName>
    </alternativeName>
</protein>
<keyword evidence="10 14" id="KW-0408">Iron</keyword>
<dbReference type="PANTHER" id="PTHR30591">
    <property type="entry name" value="RECBCD ENZYME SUBUNIT RECC"/>
    <property type="match status" value="1"/>
</dbReference>
<keyword evidence="8 14" id="KW-0269">Exonuclease</keyword>
<feature type="binding site" evidence="14">
    <location>
        <position position="1143"/>
    </location>
    <ligand>
        <name>[4Fe-4S] cluster</name>
        <dbReference type="ChEBI" id="CHEBI:49883"/>
    </ligand>
</feature>
<comment type="cofactor">
    <cofactor evidence="14">
        <name>Mg(2+)</name>
        <dbReference type="ChEBI" id="CHEBI:18420"/>
    </cofactor>
</comment>
<dbReference type="InterPro" id="IPR027417">
    <property type="entry name" value="P-loop_NTPase"/>
</dbReference>
<evidence type="ECO:0000256" key="12">
    <source>
        <dbReference type="ARBA" id="ARBA00023125"/>
    </source>
</evidence>
<feature type="binding site" evidence="14">
    <location>
        <position position="1137"/>
    </location>
    <ligand>
        <name>[4Fe-4S] cluster</name>
        <dbReference type="ChEBI" id="CHEBI:49883"/>
    </ligand>
</feature>
<evidence type="ECO:0000256" key="14">
    <source>
        <dbReference type="HAMAP-Rule" id="MF_01452"/>
    </source>
</evidence>